<feature type="compositionally biased region" description="Basic residues" evidence="16">
    <location>
        <begin position="1842"/>
        <end position="1852"/>
    </location>
</feature>
<keyword evidence="10" id="KW-0805">Transcription regulation</keyword>
<feature type="domain" description="JmjC" evidence="17">
    <location>
        <begin position="2646"/>
        <end position="2866"/>
    </location>
</feature>
<reference evidence="18" key="1">
    <citation type="submission" date="2022-03" db="EMBL/GenBank/DDBJ databases">
        <authorList>
            <person name="Martin C."/>
        </authorList>
    </citation>
    <scope>NUCLEOTIDE SEQUENCE</scope>
</reference>
<feature type="compositionally biased region" description="Basic and acidic residues" evidence="16">
    <location>
        <begin position="339"/>
        <end position="353"/>
    </location>
</feature>
<evidence type="ECO:0000256" key="5">
    <source>
        <dbReference type="ARBA" id="ARBA00022833"/>
    </source>
</evidence>
<comment type="similarity">
    <text evidence="13">Belongs to the JHDM2 histone demethylase family.</text>
</comment>
<feature type="region of interest" description="Disordered" evidence="16">
    <location>
        <begin position="1750"/>
        <end position="1978"/>
    </location>
</feature>
<dbReference type="SUPFAM" id="SSF51197">
    <property type="entry name" value="Clavaminate synthase-like"/>
    <property type="match status" value="1"/>
</dbReference>
<dbReference type="InterPro" id="IPR054504">
    <property type="entry name" value="PWWP_KDM3B"/>
</dbReference>
<feature type="compositionally biased region" description="Polar residues" evidence="16">
    <location>
        <begin position="1324"/>
        <end position="1340"/>
    </location>
</feature>
<evidence type="ECO:0000256" key="16">
    <source>
        <dbReference type="SAM" id="MobiDB-lite"/>
    </source>
</evidence>
<dbReference type="GO" id="GO:0006357">
    <property type="term" value="P:regulation of transcription by RNA polymerase II"/>
    <property type="evidence" value="ECO:0007669"/>
    <property type="project" value="TreeGrafter"/>
</dbReference>
<feature type="region of interest" description="Disordered" evidence="16">
    <location>
        <begin position="1354"/>
        <end position="1405"/>
    </location>
</feature>
<feature type="compositionally biased region" description="Low complexity" evidence="16">
    <location>
        <begin position="1822"/>
        <end position="1834"/>
    </location>
</feature>
<feature type="compositionally biased region" description="Polar residues" evidence="16">
    <location>
        <begin position="1061"/>
        <end position="1071"/>
    </location>
</feature>
<feature type="compositionally biased region" description="Basic and acidic residues" evidence="16">
    <location>
        <begin position="1881"/>
        <end position="1935"/>
    </location>
</feature>
<feature type="compositionally biased region" description="Polar residues" evidence="16">
    <location>
        <begin position="366"/>
        <end position="399"/>
    </location>
</feature>
<evidence type="ECO:0000256" key="1">
    <source>
        <dbReference type="ARBA" id="ARBA00001954"/>
    </source>
</evidence>
<feature type="region of interest" description="Disordered" evidence="16">
    <location>
        <begin position="1615"/>
        <end position="1691"/>
    </location>
</feature>
<feature type="compositionally biased region" description="Basic and acidic residues" evidence="16">
    <location>
        <begin position="732"/>
        <end position="756"/>
    </location>
</feature>
<dbReference type="GO" id="GO:0031490">
    <property type="term" value="F:chromatin DNA binding"/>
    <property type="evidence" value="ECO:0007669"/>
    <property type="project" value="TreeGrafter"/>
</dbReference>
<dbReference type="GO" id="GO:0000785">
    <property type="term" value="C:chromatin"/>
    <property type="evidence" value="ECO:0007669"/>
    <property type="project" value="TreeGrafter"/>
</dbReference>
<feature type="compositionally biased region" description="Polar residues" evidence="16">
    <location>
        <begin position="1616"/>
        <end position="1645"/>
    </location>
</feature>
<comment type="subcellular location">
    <subcellularLocation>
        <location evidence="2">Nucleus</location>
    </subcellularLocation>
</comment>
<dbReference type="PANTHER" id="PTHR12549:SF38">
    <property type="entry name" value="JMJC DOMAIN-CONTAINING HISTONE DEMETHYLASE 2, ISOFORM A"/>
    <property type="match status" value="1"/>
</dbReference>
<dbReference type="InterPro" id="IPR054294">
    <property type="entry name" value="DUF7030"/>
</dbReference>
<evidence type="ECO:0000256" key="7">
    <source>
        <dbReference type="ARBA" id="ARBA00022964"/>
    </source>
</evidence>
<dbReference type="GO" id="GO:0000118">
    <property type="term" value="C:histone deacetylase complex"/>
    <property type="evidence" value="ECO:0007669"/>
    <property type="project" value="TreeGrafter"/>
</dbReference>
<dbReference type="SMART" id="SM00558">
    <property type="entry name" value="JmjC"/>
    <property type="match status" value="1"/>
</dbReference>
<feature type="region of interest" description="Disordered" evidence="16">
    <location>
        <begin position="656"/>
        <end position="763"/>
    </location>
</feature>
<evidence type="ECO:0000313" key="19">
    <source>
        <dbReference type="Proteomes" id="UP000749559"/>
    </source>
</evidence>
<evidence type="ECO:0000256" key="15">
    <source>
        <dbReference type="ARBA" id="ARBA00047648"/>
    </source>
</evidence>
<keyword evidence="3" id="KW-0479">Metal-binding</keyword>
<organism evidence="18 19">
    <name type="scientific">Owenia fusiformis</name>
    <name type="common">Polychaete worm</name>
    <dbReference type="NCBI Taxonomy" id="6347"/>
    <lineage>
        <taxon>Eukaryota</taxon>
        <taxon>Metazoa</taxon>
        <taxon>Spiralia</taxon>
        <taxon>Lophotrochozoa</taxon>
        <taxon>Annelida</taxon>
        <taxon>Polychaeta</taxon>
        <taxon>Sedentaria</taxon>
        <taxon>Canalipalpata</taxon>
        <taxon>Sabellida</taxon>
        <taxon>Oweniida</taxon>
        <taxon>Oweniidae</taxon>
        <taxon>Owenia</taxon>
    </lineage>
</organism>
<dbReference type="EMBL" id="CAIIXF020000005">
    <property type="protein sequence ID" value="CAH1784256.1"/>
    <property type="molecule type" value="Genomic_DNA"/>
</dbReference>
<feature type="compositionally biased region" description="Low complexity" evidence="16">
    <location>
        <begin position="1073"/>
        <end position="1090"/>
    </location>
</feature>
<feature type="compositionally biased region" description="Low complexity" evidence="16">
    <location>
        <begin position="1646"/>
        <end position="1674"/>
    </location>
</feature>
<evidence type="ECO:0000313" key="18">
    <source>
        <dbReference type="EMBL" id="CAH1784256.1"/>
    </source>
</evidence>
<feature type="compositionally biased region" description="Low complexity" evidence="16">
    <location>
        <begin position="1556"/>
        <end position="1572"/>
    </location>
</feature>
<protein>
    <recommendedName>
        <fullName evidence="14">[histone H3]-dimethyl-L-lysine(9) demethylase</fullName>
        <ecNumber evidence="14">1.14.11.65</ecNumber>
    </recommendedName>
</protein>
<feature type="compositionally biased region" description="Basic and acidic residues" evidence="16">
    <location>
        <begin position="1772"/>
        <end position="1782"/>
    </location>
</feature>
<evidence type="ECO:0000256" key="3">
    <source>
        <dbReference type="ARBA" id="ARBA00022723"/>
    </source>
</evidence>
<feature type="region of interest" description="Disordered" evidence="16">
    <location>
        <begin position="526"/>
        <end position="598"/>
    </location>
</feature>
<feature type="region of interest" description="Disordered" evidence="16">
    <location>
        <begin position="1057"/>
        <end position="1131"/>
    </location>
</feature>
<feature type="region of interest" description="Disordered" evidence="16">
    <location>
        <begin position="951"/>
        <end position="986"/>
    </location>
</feature>
<dbReference type="Gene3D" id="2.60.120.650">
    <property type="entry name" value="Cupin"/>
    <property type="match status" value="1"/>
</dbReference>
<feature type="compositionally biased region" description="Basic and acidic residues" evidence="16">
    <location>
        <begin position="712"/>
        <end position="722"/>
    </location>
</feature>
<feature type="compositionally biased region" description="Basic residues" evidence="16">
    <location>
        <begin position="1871"/>
        <end position="1880"/>
    </location>
</feature>
<dbReference type="Pfam" id="PF02373">
    <property type="entry name" value="JmjC"/>
    <property type="match status" value="1"/>
</dbReference>
<feature type="compositionally biased region" description="Polar residues" evidence="16">
    <location>
        <begin position="271"/>
        <end position="280"/>
    </location>
</feature>
<feature type="region of interest" description="Disordered" evidence="16">
    <location>
        <begin position="271"/>
        <end position="399"/>
    </location>
</feature>
<dbReference type="Pfam" id="PF22989">
    <property type="entry name" value="DUF7030"/>
    <property type="match status" value="1"/>
</dbReference>
<feature type="compositionally biased region" description="Basic residues" evidence="16">
    <location>
        <begin position="1951"/>
        <end position="1960"/>
    </location>
</feature>
<evidence type="ECO:0000256" key="8">
    <source>
        <dbReference type="ARBA" id="ARBA00023002"/>
    </source>
</evidence>
<dbReference type="InterPro" id="IPR003347">
    <property type="entry name" value="JmjC_dom"/>
</dbReference>
<dbReference type="GO" id="GO:0140683">
    <property type="term" value="F:histone H3K9me/H3K9me2 demethylase activity"/>
    <property type="evidence" value="ECO:0007669"/>
    <property type="project" value="UniProtKB-EC"/>
</dbReference>
<dbReference type="Pfam" id="PF22987">
    <property type="entry name" value="Tudor_KDM3B"/>
    <property type="match status" value="1"/>
</dbReference>
<feature type="region of interest" description="Disordered" evidence="16">
    <location>
        <begin position="1706"/>
        <end position="1735"/>
    </location>
</feature>
<feature type="compositionally biased region" description="Low complexity" evidence="16">
    <location>
        <begin position="281"/>
        <end position="309"/>
    </location>
</feature>
<feature type="compositionally biased region" description="Polar residues" evidence="16">
    <location>
        <begin position="1390"/>
        <end position="1405"/>
    </location>
</feature>
<accession>A0A8S4NWC4</accession>
<evidence type="ECO:0000256" key="13">
    <source>
        <dbReference type="ARBA" id="ARBA00037987"/>
    </source>
</evidence>
<keyword evidence="5" id="KW-0862">Zinc</keyword>
<keyword evidence="6" id="KW-0156">Chromatin regulator</keyword>
<feature type="compositionally biased region" description="Basic and acidic residues" evidence="16">
    <location>
        <begin position="1260"/>
        <end position="1271"/>
    </location>
</feature>
<evidence type="ECO:0000256" key="4">
    <source>
        <dbReference type="ARBA" id="ARBA00022771"/>
    </source>
</evidence>
<evidence type="ECO:0000256" key="9">
    <source>
        <dbReference type="ARBA" id="ARBA00023004"/>
    </source>
</evidence>
<keyword evidence="9" id="KW-0408">Iron</keyword>
<feature type="compositionally biased region" description="Low complexity" evidence="16">
    <location>
        <begin position="1272"/>
        <end position="1283"/>
    </location>
</feature>
<comment type="caution">
    <text evidence="18">The sequence shown here is derived from an EMBL/GenBank/DDBJ whole genome shotgun (WGS) entry which is preliminary data.</text>
</comment>
<feature type="region of interest" description="Disordered" evidence="16">
    <location>
        <begin position="1197"/>
        <end position="1236"/>
    </location>
</feature>
<keyword evidence="4" id="KW-0863">Zinc-finger</keyword>
<dbReference type="FunFam" id="2.60.120.650:FF:000004">
    <property type="entry name" value="Putative lysine-specific demethylase 3B"/>
    <property type="match status" value="1"/>
</dbReference>
<evidence type="ECO:0000259" key="17">
    <source>
        <dbReference type="PROSITE" id="PS51184"/>
    </source>
</evidence>
<feature type="compositionally biased region" description="Polar residues" evidence="16">
    <location>
        <begin position="1722"/>
        <end position="1735"/>
    </location>
</feature>
<feature type="compositionally biased region" description="Basic and acidic residues" evidence="16">
    <location>
        <begin position="1102"/>
        <end position="1119"/>
    </location>
</feature>
<keyword evidence="12" id="KW-0539">Nucleus</keyword>
<feature type="compositionally biased region" description="Polar residues" evidence="16">
    <location>
        <begin position="2325"/>
        <end position="2343"/>
    </location>
</feature>
<evidence type="ECO:0000256" key="12">
    <source>
        <dbReference type="ARBA" id="ARBA00023242"/>
    </source>
</evidence>
<feature type="compositionally biased region" description="Polar residues" evidence="16">
    <location>
        <begin position="683"/>
        <end position="696"/>
    </location>
</feature>
<dbReference type="GO" id="GO:0003712">
    <property type="term" value="F:transcription coregulator activity"/>
    <property type="evidence" value="ECO:0007669"/>
    <property type="project" value="TreeGrafter"/>
</dbReference>
<sequence length="2905" mass="325706">MALKYREEIVGKRFLAVANSGKLKLGKISEWEWRSGIVRAVSHKDTSNADLLVMVEYDNQEWSDRKWQKACDVWQVFLVERTLVFAPRVDPMKKARHTRIHWPCLNFKTIIDKPGIANHRLKPVEYLQDQQIGYVEDNDMLSYKEDLINQSAAKEYPDVRQAIKSWIDYQDGQSIISTTPTVLIGYRVSVYCTEGIRQWYSAVIQAYNETSGELTVTDDTVLEEHNEDPCMIQMKIIDHSVVDSILRGIEIGIAPRRRSCNVKKKPAISQVVTNSRTRSNSPVTKAPVTKTTVPSTRSSTTKVSSSPLVKPKPTKKATVDAQDTTKKGLVEKTVTTKAANERQDTCSRKRTTEEQITEEPVVKKPTSITTPTKRNTRPQSAERCQSTGLNHSQQVDSNRSLIVKVTREQIPKVPKVTKTKDIKSRTPRKVKLKSQVGQDSGKCITSVKPQDIQLKVASVKPQQKVIPQPHSDNIALNLAPKVAKVRPVAKVKPNPEVKPEINLNEINQLPTSSDILDEKLLEKTSKKVKPKAEKFGDNKHKTKVKKKEVQNERNKNSEVAPAKDLESTPSKSNQSGPTQSAESLQNTDPKNGSDLSEFSEENIDNSMHYKKVHLLAAGESYNKENKDKDSNGVDKNNISAKIDVNISVIDQLAKHNKTNNSNNATKLPDDTSHNASDDKNRTIETNGSQPGPSNGNYPHHLHSPIVTHSPHHRDTERPHSSERSQPNTKISTDTRTDSKHTDIRMTELRRSADSDRPPTSPLVIDRSKPIEVYRDPKLIEKDIELQHRKFTGSIPPQGSHVAVTYGRHGGTHTPVPTTAAGGYMPSMATSHSQALALAQAAHQRNLALHYPQAYMLPQHLAVVAGADPRSLGSIAQQSNANSIYQSQLLHNPHLLSLVPGATASITSAQLELLWQQKFPTTPVPPTWMLAQYQEDLLRDANIRREQELLAERQRQERERSDRVERERKEREEKERRERDERERIERERREREIREREMRDRERKEYELREDRRQHIERERILQESAVASGRILKESAPPVAAVDEHFSKSLLKPGGAHKVTASTWHPSVSLPTPKTTSSNSSDTSTAYSTMSAMYHSQDGQSRVKDERKSELTLKDLKQESGGIREYSDRAQDLLHKQSEDRRRLEYEHTQKLKQVQLAHEKALQDQLSNVSDPQKRESILKAYMMDTSKGAFAAGYHNYPGPSLGGQPSRPGSAFQSPGGGGSTQGVKNEPGYFSLYGYQPGASYPGYIKQELRPHMYDRDHDEKSRESKASPTLSSSSTGSADKKHGLTSPPPLIKDGRHHQSSVIVENKSKDVKGPIDYSRIQQQMGSLSPKSQAKLFQQHHDRSVISQLMEKPPVSIPSVSRTSGGPTAHTATSSHAFRPMDTKSSHSSSGHTPLRVSSPQQLAVMRQTIEAHRNKVVKQENKSQYIAQPPVSVPSSSSFLSTIAPPPVSIPASSSSYSYNLIQQGLAPNPMYSQSTPIQTTKVTATPKEHKSPPDPRYSQPSNMSNTNNITNMDPKQRARHGLPEQVIPKKKIKTEAGVASVRPMGQNIPSSTTGGSTTATATATTGKSSNSPSGFMDSFRSFVENTVQTAFFQDQDALKRAGKSKILGIPQQNVGNPQQNKGSPQQAPNIAVTQPTTSVSMATSRVTPTTTSPATTTTASSVSSMNTNRPPQSNTPGYMSASSSSSIMDTINRVANGMIDTDSDTLSAPSPPPHIKNNTDFSPNKSGSYKNFKKAWLQRHSDEDKITPTGELDHTTPPGDQSGEGEASRDDKDCGKPKTTKQCFVNCSYISPTKDGGSKSPISTLVKPPSYQPLQTEDSTSSASESESQGMDGNLKRRMKHKQRKTKDKDVKKPKSTDSKETLTTKKRPQQNRKQKLDCRDCNKPKPCDCPNEVKKEFTDSVEEKVKNRKSDEEKGRLIVNDVKSKEKSNQAANSDAESTTSTSSKKRGTRKSKKDLIKEVQDREREKIDPANYYSSQNSIASYNKPLVRESIAKLKKTQEPFLQDGPCTEVTPRLMKCRECKLTPQAKSKKVANTSIFCRFYAFRRLRYSNKGYLTIAGFSEPTDAEIDDIDLWMPRINMTSTTLDVETSLYIIMNVGDRFCKLVEQEKEALSTETECKIAWKRAVQGVREMCDVCDTTLFNMHWVCHKCGFVACLDCYRNKARSIAEIEQDSDEEGDSDGEQEGRHWINCSANRQSHKPDKLMLTQIIPSNGAVVNRHQKFDHKWFRCTETEEPHKLSKLRLTQITPGHTLWEVGEMIHNVRDKWNIKANCPCGKNKDDSLPLKNGVSQQLLNAVNHCSQKEGKLVNGNSDDHKKLSSSFSETFSNDVKSSPNGPLNNSFAGYSSKSNLGEYNPNAPSPLSLLADVASMDSIEKGRAEKLGWGEAKKVLYKKKEEYQTQNANLAQVNAMLDAEGLTEEERNTSTLRDLLTKQAFKVKTNGDNTTHSGNHPKTKSFSNTFNDIIKTVVEQNLPKDNALVYQPPKLLHYIPKNGHHALAGRSHPIQAYTLTETTVLYPDVPHSWLCEGRLLRLHDPKHPGNFKLFQQQWRKGQPVLCSAVHQQMNRELWNPTAFSEQFGHIENDVVNCKTGVVIMGHDMKEFWDGFESMQQRLTDDDEDPMLLKLKDWPPTEDFAEMLPQRFKDLMQALPLPEYTHRTGRLNLASCLPDFFVRPDLGPKMYNAYGMAQNAADGTTNLHLDVSDAVNVMVYVGIPQDDIVDHVEIVNKVIEEAGVDSFTRRRIREAKEKPGALWQIYDAQDADQIRDLLNKVAKERGEEIEPDHDPIHDQSWYLDKFLRDRLYREYGVQGYTIVQCLGDAVFIPAGSPHQVHNLHSCIKVAEDFVSPENLNHCFQLTQEFRYLSDTHSNHEDKLQVKNIIYHAVKDSVAVLMNTEPPLEY</sequence>
<dbReference type="InterPro" id="IPR054503">
    <property type="entry name" value="KDM3AB_Tudor"/>
</dbReference>
<feature type="region of interest" description="Disordered" evidence="16">
    <location>
        <begin position="1260"/>
        <end position="1342"/>
    </location>
</feature>
<keyword evidence="19" id="KW-1185">Reference proteome</keyword>
<feature type="compositionally biased region" description="Basic and acidic residues" evidence="16">
    <location>
        <begin position="1750"/>
        <end position="1760"/>
    </location>
</feature>
<dbReference type="GO" id="GO:0008270">
    <property type="term" value="F:zinc ion binding"/>
    <property type="evidence" value="ECO:0007669"/>
    <property type="project" value="UniProtKB-KW"/>
</dbReference>
<keyword evidence="7" id="KW-0223">Dioxygenase</keyword>
<keyword evidence="8" id="KW-0560">Oxidoreductase</keyword>
<evidence type="ECO:0000256" key="10">
    <source>
        <dbReference type="ARBA" id="ARBA00023015"/>
    </source>
</evidence>
<gene>
    <name evidence="18" type="ORF">OFUS_LOCUS10489</name>
</gene>
<feature type="region of interest" description="Disordered" evidence="16">
    <location>
        <begin position="1549"/>
        <end position="1578"/>
    </location>
</feature>
<feature type="compositionally biased region" description="Polar residues" evidence="16">
    <location>
        <begin position="1362"/>
        <end position="1380"/>
    </location>
</feature>
<dbReference type="Pfam" id="PF22988">
    <property type="entry name" value="PWWP_KDM3B"/>
    <property type="match status" value="1"/>
</dbReference>
<dbReference type="Proteomes" id="UP000749559">
    <property type="component" value="Unassembled WGS sequence"/>
</dbReference>
<evidence type="ECO:0000256" key="14">
    <source>
        <dbReference type="ARBA" id="ARBA00038951"/>
    </source>
</evidence>
<feature type="region of interest" description="Disordered" evidence="16">
    <location>
        <begin position="2311"/>
        <end position="2343"/>
    </location>
</feature>
<dbReference type="PROSITE" id="PS51184">
    <property type="entry name" value="JMJC"/>
    <property type="match status" value="1"/>
</dbReference>
<evidence type="ECO:0000256" key="6">
    <source>
        <dbReference type="ARBA" id="ARBA00022853"/>
    </source>
</evidence>
<proteinExistence type="inferred from homology"/>
<comment type="cofactor">
    <cofactor evidence="1">
        <name>Fe(2+)</name>
        <dbReference type="ChEBI" id="CHEBI:29033"/>
    </cofactor>
</comment>
<dbReference type="PANTHER" id="PTHR12549">
    <property type="entry name" value="JMJC DOMAIN-CONTAINING HISTONE DEMETHYLATION PROTEIN"/>
    <property type="match status" value="1"/>
</dbReference>
<feature type="compositionally biased region" description="Basic and acidic residues" evidence="16">
    <location>
        <begin position="526"/>
        <end position="539"/>
    </location>
</feature>
<evidence type="ECO:0000256" key="11">
    <source>
        <dbReference type="ARBA" id="ARBA00023163"/>
    </source>
</evidence>
<feature type="compositionally biased region" description="Polar residues" evidence="16">
    <location>
        <begin position="567"/>
        <end position="596"/>
    </location>
</feature>
<name>A0A8S4NWC4_OWEFU</name>
<feature type="region of interest" description="Disordered" evidence="16">
    <location>
        <begin position="1487"/>
        <end position="1513"/>
    </location>
</feature>
<feature type="compositionally biased region" description="Basic and acidic residues" evidence="16">
    <location>
        <begin position="2311"/>
        <end position="2323"/>
    </location>
</feature>
<evidence type="ECO:0000256" key="2">
    <source>
        <dbReference type="ARBA" id="ARBA00004123"/>
    </source>
</evidence>
<comment type="catalytic activity">
    <reaction evidence="15">
        <text>N(6),N(6)-dimethyl-L-lysyl(9)-[histone H3] + 2 2-oxoglutarate + 2 O2 = L-lysyl(9)-[histone H3] + 2 formaldehyde + 2 succinate + 2 CO2</text>
        <dbReference type="Rhea" id="RHEA:60188"/>
        <dbReference type="Rhea" id="RHEA-COMP:15541"/>
        <dbReference type="Rhea" id="RHEA-COMP:15546"/>
        <dbReference type="ChEBI" id="CHEBI:15379"/>
        <dbReference type="ChEBI" id="CHEBI:16526"/>
        <dbReference type="ChEBI" id="CHEBI:16810"/>
        <dbReference type="ChEBI" id="CHEBI:16842"/>
        <dbReference type="ChEBI" id="CHEBI:29969"/>
        <dbReference type="ChEBI" id="CHEBI:30031"/>
        <dbReference type="ChEBI" id="CHEBI:61976"/>
        <dbReference type="EC" id="1.14.11.65"/>
    </reaction>
</comment>
<dbReference type="InterPro" id="IPR045109">
    <property type="entry name" value="LSDs-like"/>
</dbReference>
<feature type="compositionally biased region" description="Basic and acidic residues" evidence="16">
    <location>
        <begin position="667"/>
        <end position="682"/>
    </location>
</feature>
<feature type="compositionally biased region" description="Basic and acidic residues" evidence="16">
    <location>
        <begin position="1853"/>
        <end position="1870"/>
    </location>
</feature>
<dbReference type="OrthoDB" id="1667110at2759"/>
<feature type="compositionally biased region" description="Basic and acidic residues" evidence="16">
    <location>
        <begin position="1961"/>
        <end position="1976"/>
    </location>
</feature>
<feature type="compositionally biased region" description="Basic and acidic residues" evidence="16">
    <location>
        <begin position="547"/>
        <end position="566"/>
    </location>
</feature>
<keyword evidence="11" id="KW-0804">Transcription</keyword>
<dbReference type="EC" id="1.14.11.65" evidence="14"/>
<feature type="compositionally biased region" description="Polar residues" evidence="16">
    <location>
        <begin position="1786"/>
        <end position="1797"/>
    </location>
</feature>